<dbReference type="EMBL" id="CAJQZP010000885">
    <property type="protein sequence ID" value="CAG4992582.1"/>
    <property type="molecule type" value="Genomic_DNA"/>
</dbReference>
<feature type="coiled-coil region" evidence="1">
    <location>
        <begin position="104"/>
        <end position="138"/>
    </location>
</feature>
<evidence type="ECO:0000313" key="4">
    <source>
        <dbReference type="Proteomes" id="UP000691718"/>
    </source>
</evidence>
<evidence type="ECO:0000313" key="3">
    <source>
        <dbReference type="EMBL" id="CAG4992582.1"/>
    </source>
</evidence>
<dbReference type="PANTHER" id="PTHR37162:SF1">
    <property type="entry name" value="BED-TYPE DOMAIN-CONTAINING PROTEIN"/>
    <property type="match status" value="1"/>
</dbReference>
<accession>A0A8S3X1A6</accession>
<organism evidence="3 4">
    <name type="scientific">Parnassius apollo</name>
    <name type="common">Apollo butterfly</name>
    <name type="synonym">Papilio apollo</name>
    <dbReference type="NCBI Taxonomy" id="110799"/>
    <lineage>
        <taxon>Eukaryota</taxon>
        <taxon>Metazoa</taxon>
        <taxon>Ecdysozoa</taxon>
        <taxon>Arthropoda</taxon>
        <taxon>Hexapoda</taxon>
        <taxon>Insecta</taxon>
        <taxon>Pterygota</taxon>
        <taxon>Neoptera</taxon>
        <taxon>Endopterygota</taxon>
        <taxon>Lepidoptera</taxon>
        <taxon>Glossata</taxon>
        <taxon>Ditrysia</taxon>
        <taxon>Papilionoidea</taxon>
        <taxon>Papilionidae</taxon>
        <taxon>Parnassiinae</taxon>
        <taxon>Parnassini</taxon>
        <taxon>Parnassius</taxon>
        <taxon>Parnassius</taxon>
    </lineage>
</organism>
<protein>
    <submittedName>
        <fullName evidence="3">(apollo) hypothetical protein</fullName>
    </submittedName>
</protein>
<sequence length="861" mass="99189">MADTDWRKILSYSQKELLQADKDELCENLSWMEADDIELNFTDLKTLFRLAQDILKYKSEQVKNLLGELDTIQRKSSKKKSRNENKATSTKSPQETIAHQKEVIKANNDVLEQLYADIAVLEERKSKYTEDKIELDRESESSPDPLSEVDAKAQLENEILKKNRHIRKLFGYVKWYNRSIVMSDNDVNSDRSPTLTPPRKLPKKGAWTRKKEGNALSQHRVQNFRQQWLNDPTFKDWLLPDTNDLTKAKCVYCPGTSMVAELSNLKTHASTKKHLGNKPGSSGKTQTLTSLGFQRGITPQNREKARAEIKLSAFFAEHNIAFSVADHLTDLLKEVTDSKLIKEIELKRTKITGVIKNVLGEGHKADLAQKLQKNQFSVMTDETTDVSTVKTACVVVRYFDQEAQKICSAFWELYKVFKETPDTVDIPTANAENLYRALIDSFTNRNVSLTNVIGFGSDGCNVMMGDNDSVKTSDKRLFDFRNFQSFAAVEPHKILKPSQTRWLSLLSVVERILEQWEALRLFFIDFTTNRAHRARADVRNRAVFILEKLSNPFYKLYFCFLEWSLPLFNKFNLEFQSEKVVVHNLHEKIRTLYQEILLRYLQREYVMRPNLGEINPESQLHQLHDNALYLGVKVYELLKHPDVIRQPTDIAQFFSCCKNFYKVAAIEIKKRYNMEDPVLSKLQVFEPASALSYNFRSNFPTLMPLMEVVPRIIATADHAKKQITDNQWRSLPNAQARHPKGLNEISEPDKFWAQLLKTEDFSELAHFALSTLSLPHANADCERVFSKINLIKTEIRNRLTVETVNGTLLAAESAKGSTRTGNCVNFEPTKEMYSRMTKDKIYGRKNDDSEDVPDIIFGEEM</sequence>
<gene>
    <name evidence="3" type="ORF">PAPOLLO_LOCUS12339</name>
</gene>
<evidence type="ECO:0000256" key="2">
    <source>
        <dbReference type="SAM" id="MobiDB-lite"/>
    </source>
</evidence>
<comment type="caution">
    <text evidence="3">The sequence shown here is derived from an EMBL/GenBank/DDBJ whole genome shotgun (WGS) entry which is preliminary data.</text>
</comment>
<keyword evidence="1" id="KW-0175">Coiled coil</keyword>
<dbReference type="AlphaFoldDB" id="A0A8S3X1A6"/>
<dbReference type="OrthoDB" id="6159421at2759"/>
<name>A0A8S3X1A6_PARAO</name>
<reference evidence="3" key="1">
    <citation type="submission" date="2021-04" db="EMBL/GenBank/DDBJ databases">
        <authorList>
            <person name="Tunstrom K."/>
        </authorList>
    </citation>
    <scope>NUCLEOTIDE SEQUENCE</scope>
</reference>
<proteinExistence type="predicted"/>
<dbReference type="Proteomes" id="UP000691718">
    <property type="component" value="Unassembled WGS sequence"/>
</dbReference>
<feature type="compositionally biased region" description="Polar residues" evidence="2">
    <location>
        <begin position="86"/>
        <end position="96"/>
    </location>
</feature>
<feature type="region of interest" description="Disordered" evidence="2">
    <location>
        <begin position="74"/>
        <end position="96"/>
    </location>
</feature>
<keyword evidence="4" id="KW-1185">Reference proteome</keyword>
<evidence type="ECO:0000256" key="1">
    <source>
        <dbReference type="SAM" id="Coils"/>
    </source>
</evidence>
<dbReference type="PANTHER" id="PTHR37162">
    <property type="entry name" value="HAT FAMILY DIMERISATION DOMAINCONTAINING PROTEIN-RELATED"/>
    <property type="match status" value="1"/>
</dbReference>